<dbReference type="NCBIfam" id="NF005119">
    <property type="entry name" value="PRK06552.1"/>
    <property type="match status" value="1"/>
</dbReference>
<dbReference type="PANTHER" id="PTHR30246">
    <property type="entry name" value="2-KETO-3-DEOXY-6-PHOSPHOGLUCONATE ALDOLASE"/>
    <property type="match status" value="1"/>
</dbReference>
<dbReference type="EC" id="4.1.3.16" evidence="6"/>
<evidence type="ECO:0000313" key="6">
    <source>
        <dbReference type="EMBL" id="MCP8969678.1"/>
    </source>
</evidence>
<sequence length="215" mass="22377">MKSMQTLQQMIREKVIAVIRTDSAGAALQAAEAAYEGGIRLLEITLTTPGALQIIADLKRKYGAAAVVGAGTVMDAVSARLAIDSGADFLVSPHLDAEVIQMAHLHQVPIIPGTATLKDAVEALKLGCGVIKLFPANLLGPQAIRAFKGPLPQAHFIPTGGVNAETISDWLAAGAVAVGTGSELTKEALQTGDFTKVTAYARKLVHAAHNQPTVQ</sequence>
<evidence type="ECO:0000313" key="7">
    <source>
        <dbReference type="Proteomes" id="UP001156102"/>
    </source>
</evidence>
<evidence type="ECO:0000256" key="2">
    <source>
        <dbReference type="ARBA" id="ARBA00006906"/>
    </source>
</evidence>
<accession>A0AA41X9K5</accession>
<organism evidence="6 7">
    <name type="scientific">Ectobacillus ponti</name>
    <dbReference type="NCBI Taxonomy" id="2961894"/>
    <lineage>
        <taxon>Bacteria</taxon>
        <taxon>Bacillati</taxon>
        <taxon>Bacillota</taxon>
        <taxon>Bacilli</taxon>
        <taxon>Bacillales</taxon>
        <taxon>Bacillaceae</taxon>
        <taxon>Ectobacillus</taxon>
    </lineage>
</organism>
<gene>
    <name evidence="6" type="ORF">NK662_14195</name>
</gene>
<dbReference type="PANTHER" id="PTHR30246:SF1">
    <property type="entry name" value="2-DEHYDRO-3-DEOXY-6-PHOSPHOGALACTONATE ALDOLASE-RELATED"/>
    <property type="match status" value="1"/>
</dbReference>
<reference evidence="6" key="1">
    <citation type="submission" date="2022-07" db="EMBL/GenBank/DDBJ databases">
        <authorList>
            <person name="Li W.-J."/>
            <person name="Deng Q.-Q."/>
        </authorList>
    </citation>
    <scope>NUCLEOTIDE SEQUENCE</scope>
    <source>
        <strain evidence="6">SYSU M60031</strain>
    </source>
</reference>
<dbReference type="InterPro" id="IPR031338">
    <property type="entry name" value="KDPG/KHG_AS_2"/>
</dbReference>
<dbReference type="RefSeq" id="WP_254759600.1">
    <property type="nucleotide sequence ID" value="NZ_JANCLT010000007.1"/>
</dbReference>
<dbReference type="EMBL" id="JANCLT010000007">
    <property type="protein sequence ID" value="MCP8969678.1"/>
    <property type="molecule type" value="Genomic_DNA"/>
</dbReference>
<comment type="subunit">
    <text evidence="3">Homotrimer.</text>
</comment>
<dbReference type="EC" id="4.1.2.14" evidence="6"/>
<evidence type="ECO:0000256" key="1">
    <source>
        <dbReference type="ARBA" id="ARBA00004761"/>
    </source>
</evidence>
<protein>
    <submittedName>
        <fullName evidence="6">Bifunctional 2-keto-4-hydroxyglutarate aldolase/2-keto-3-deoxy-6-phosphogluconate aldolase</fullName>
        <ecNumber evidence="6">4.1.2.14</ecNumber>
        <ecNumber evidence="6">4.1.3.16</ecNumber>
    </submittedName>
</protein>
<proteinExistence type="inferred from homology"/>
<dbReference type="CDD" id="cd00452">
    <property type="entry name" value="KDPG_aldolase"/>
    <property type="match status" value="1"/>
</dbReference>
<evidence type="ECO:0000256" key="4">
    <source>
        <dbReference type="ARBA" id="ARBA00023239"/>
    </source>
</evidence>
<evidence type="ECO:0000256" key="3">
    <source>
        <dbReference type="ARBA" id="ARBA00011233"/>
    </source>
</evidence>
<evidence type="ECO:0000256" key="5">
    <source>
        <dbReference type="ARBA" id="ARBA00023277"/>
    </source>
</evidence>
<keyword evidence="5" id="KW-0119">Carbohydrate metabolism</keyword>
<dbReference type="InterPro" id="IPR000887">
    <property type="entry name" value="Aldlse_KDPG_KHG"/>
</dbReference>
<dbReference type="Pfam" id="PF01081">
    <property type="entry name" value="Aldolase"/>
    <property type="match status" value="1"/>
</dbReference>
<comment type="caution">
    <text evidence="6">The sequence shown here is derived from an EMBL/GenBank/DDBJ whole genome shotgun (WGS) entry which is preliminary data.</text>
</comment>
<dbReference type="GO" id="GO:0008700">
    <property type="term" value="F:(R,S)-4-hydroxy-2-oxoglutarate aldolase activity"/>
    <property type="evidence" value="ECO:0007669"/>
    <property type="project" value="UniProtKB-EC"/>
</dbReference>
<dbReference type="Proteomes" id="UP001156102">
    <property type="component" value="Unassembled WGS sequence"/>
</dbReference>
<dbReference type="InterPro" id="IPR013785">
    <property type="entry name" value="Aldolase_TIM"/>
</dbReference>
<comment type="similarity">
    <text evidence="2">Belongs to the KHG/KDPG aldolase family.</text>
</comment>
<comment type="pathway">
    <text evidence="1">Carbohydrate acid metabolism.</text>
</comment>
<dbReference type="SUPFAM" id="SSF51569">
    <property type="entry name" value="Aldolase"/>
    <property type="match status" value="1"/>
</dbReference>
<dbReference type="PROSITE" id="PS00160">
    <property type="entry name" value="ALDOLASE_KDPG_KHG_2"/>
    <property type="match status" value="1"/>
</dbReference>
<dbReference type="GO" id="GO:0008675">
    <property type="term" value="F:2-dehydro-3-deoxy-phosphogluconate aldolase activity"/>
    <property type="evidence" value="ECO:0007669"/>
    <property type="project" value="UniProtKB-EC"/>
</dbReference>
<dbReference type="Gene3D" id="3.20.20.70">
    <property type="entry name" value="Aldolase class I"/>
    <property type="match status" value="1"/>
</dbReference>
<keyword evidence="7" id="KW-1185">Reference proteome</keyword>
<dbReference type="AlphaFoldDB" id="A0AA41X9K5"/>
<name>A0AA41X9K5_9BACI</name>
<keyword evidence="4 6" id="KW-0456">Lyase</keyword>
<dbReference type="NCBIfam" id="TIGR01182">
    <property type="entry name" value="eda"/>
    <property type="match status" value="1"/>
</dbReference>